<evidence type="ECO:0000313" key="7">
    <source>
        <dbReference type="Proteomes" id="UP000053372"/>
    </source>
</evidence>
<keyword evidence="7" id="KW-1185">Reference proteome</keyword>
<feature type="repeat" description="WD" evidence="3">
    <location>
        <begin position="1207"/>
        <end position="1248"/>
    </location>
</feature>
<dbReference type="RefSeq" id="WP_058184412.1">
    <property type="nucleotide sequence ID" value="NZ_LMTZ01000137.1"/>
</dbReference>
<dbReference type="CDD" id="cd00200">
    <property type="entry name" value="WD40"/>
    <property type="match status" value="3"/>
</dbReference>
<evidence type="ECO:0000256" key="3">
    <source>
        <dbReference type="PROSITE-ProRule" id="PRU00221"/>
    </source>
</evidence>
<evidence type="ECO:0000256" key="2">
    <source>
        <dbReference type="ARBA" id="ARBA00022737"/>
    </source>
</evidence>
<dbReference type="InterPro" id="IPR001680">
    <property type="entry name" value="WD40_rpt"/>
</dbReference>
<dbReference type="Pfam" id="PF20703">
    <property type="entry name" value="nSTAND1"/>
    <property type="match status" value="1"/>
</dbReference>
<feature type="repeat" description="WD" evidence="3">
    <location>
        <begin position="634"/>
        <end position="668"/>
    </location>
</feature>
<dbReference type="Gene3D" id="2.130.10.10">
    <property type="entry name" value="YVTN repeat-like/Quinoprotein amine dehydrogenase"/>
    <property type="match status" value="4"/>
</dbReference>
<evidence type="ECO:0000256" key="1">
    <source>
        <dbReference type="ARBA" id="ARBA00022574"/>
    </source>
</evidence>
<keyword evidence="4" id="KW-0812">Transmembrane</keyword>
<proteinExistence type="predicted"/>
<feature type="repeat" description="WD" evidence="3">
    <location>
        <begin position="1044"/>
        <end position="1077"/>
    </location>
</feature>
<dbReference type="InterPro" id="IPR011047">
    <property type="entry name" value="Quinoprotein_ADH-like_sf"/>
</dbReference>
<feature type="repeat" description="WD" evidence="3">
    <location>
        <begin position="880"/>
        <end position="914"/>
    </location>
</feature>
<feature type="repeat" description="WD" evidence="3">
    <location>
        <begin position="716"/>
        <end position="750"/>
    </location>
</feature>
<keyword evidence="4" id="KW-0472">Membrane</keyword>
<gene>
    <name evidence="6" type="ORF">BC008_13895</name>
</gene>
<dbReference type="SMART" id="SM00320">
    <property type="entry name" value="WD40"/>
    <property type="match status" value="15"/>
</dbReference>
<evidence type="ECO:0000313" key="6">
    <source>
        <dbReference type="EMBL" id="KST63552.1"/>
    </source>
</evidence>
<reference evidence="6 7" key="1">
    <citation type="journal article" date="2015" name="Genome Announc.">
        <title>Draft Genome of the Euendolithic (true boring) Cyanobacterium Mastigocoleus testarum strain BC008.</title>
        <authorList>
            <person name="Guida B.S."/>
            <person name="Garcia-Pichel F."/>
        </authorList>
    </citation>
    <scope>NUCLEOTIDE SEQUENCE [LARGE SCALE GENOMIC DNA]</scope>
    <source>
        <strain evidence="6 7">BC008</strain>
    </source>
</reference>
<feature type="domain" description="Novel STAND NTPase 1" evidence="5">
    <location>
        <begin position="59"/>
        <end position="478"/>
    </location>
</feature>
<feature type="repeat" description="WD" evidence="3">
    <location>
        <begin position="1084"/>
        <end position="1117"/>
    </location>
</feature>
<dbReference type="PROSITE" id="PS50294">
    <property type="entry name" value="WD_REPEATS_REGION"/>
    <property type="match status" value="14"/>
</dbReference>
<dbReference type="Pfam" id="PF00400">
    <property type="entry name" value="WD40"/>
    <property type="match status" value="15"/>
</dbReference>
<sequence length="1278" mass="142450">MSRPNPKHKSQKQNNLVKKNTVGGNLIFAPQQIDTYIETQIVEISVDKITHQPLIKTSPYKGIKRFNLGDREYFFGRDALIAKLFNAVNESSFSLVLGASGSGKSSIVRAGLIPELKKSLESQKFYDFIFTPNQDPFESLYRCLLSEEKDYRFSESDVDFVREGKDNTLPQLISKLKKNEERWFIFIDQFEQLFLNIDPKKLNSFIKGITQVAKKGDSSVRIVLAMRSDFLEQFSFYKTLGEIANKNNIHLVTEMYPDELRQAIEQPAAKNGVVFEKGLVKQIINEVEGQKGYLPLLQYTLDLLWQKECTTKAADGCFHIEDRTLNKASYTDLGGVRGALQKRVDEIYTGICEKNENGELITKQIFLKLVNIVESESGSRAVSRRAYYNEFVGESVKNTLKTFVNENLLVSNYEYSNQEQLSIGTPKKLTQNVTIEIAHEILLSSWNKLKSWLEEEKEAIILKNWLATEERRWSKVREENKSKASEELLKGSRLDQILEFRDKNAFEKLGGLTEKENQFIDASVGLRDREYKQHERRKLFTISGLTFVAVISLIVTGILWWRLDINKKNADLIIQNINLEELWLSNAPQLQALTVGIEIGKEIKKESKATPETRMRVAALLREIVYGIKEHNSLEKHNNWVTSVAFSPDGKTIASASRDSTVKLWNLQGQVMQTLTGHVKGLTSVAFSPDGKTIATASWDSTIKLWNLQGQVIQTLTGHGEGVTSIVFSPDGNTIASASADSTVKLWNLQGQVIQTLKGHQETVNSVAFSPDGNTIATASWDNTIKLWNLQGQVIQTLTGHIDWVRSITFSPDGNTIATVSNDNTVKLWNLQGQVIQTLTGHSDSVISIAFSPDGNTIATGSMDKTVKLWNLQGQVIQTLKGHGKQVFSIAFSPNSNTIATANADKTVKLWNLQGQVIQTLTGHSDPVISVAFSSNSNTIATTDTDYTIKLWNLQGQVIQTLTEHSDSVISVAFNPNSDTIATANADDTIKLWNLQGQVIQTLTGHGKQVFNIVFSPDGNTIATASRDNTIKLWNLQRQTIKTLTGHGEEVNSITFSPNGKTIATANAETVKLWNLQGKVIQTLTGHSKQVFSIIFSPDGNTIATASRDKTVKLWNLHGQEIKTLTGHSEKINSIAFSRDGKTIATASKDKTVKLWNLQGQMIKALRGHSEGINSVVFSLDGKTIATASDDKTVKLWNLQGQAIRTLTGHDKAIASVTFSSNGKTIASASYDKTVKLWNFDLDDLLVQGCNWARDYLKNNPNVSEEDKNLCDDIGNKK</sequence>
<keyword evidence="2" id="KW-0677">Repeat</keyword>
<feature type="repeat" description="WD" evidence="3">
    <location>
        <begin position="839"/>
        <end position="873"/>
    </location>
</feature>
<keyword evidence="4" id="KW-1133">Transmembrane helix</keyword>
<feature type="repeat" description="WD" evidence="3">
    <location>
        <begin position="1003"/>
        <end position="1044"/>
    </location>
</feature>
<dbReference type="AlphaFoldDB" id="A0A0V7ZG58"/>
<feature type="repeat" description="WD" evidence="3">
    <location>
        <begin position="798"/>
        <end position="832"/>
    </location>
</feature>
<evidence type="ECO:0000256" key="4">
    <source>
        <dbReference type="SAM" id="Phobius"/>
    </source>
</evidence>
<dbReference type="EMBL" id="LMTZ01000137">
    <property type="protein sequence ID" value="KST63552.1"/>
    <property type="molecule type" value="Genomic_DNA"/>
</dbReference>
<organism evidence="6 7">
    <name type="scientific">Mastigocoleus testarum BC008</name>
    <dbReference type="NCBI Taxonomy" id="371196"/>
    <lineage>
        <taxon>Bacteria</taxon>
        <taxon>Bacillati</taxon>
        <taxon>Cyanobacteriota</taxon>
        <taxon>Cyanophyceae</taxon>
        <taxon>Nostocales</taxon>
        <taxon>Hapalosiphonaceae</taxon>
        <taxon>Mastigocoleus</taxon>
    </lineage>
</organism>
<dbReference type="InterPro" id="IPR036322">
    <property type="entry name" value="WD40_repeat_dom_sf"/>
</dbReference>
<dbReference type="Proteomes" id="UP000053372">
    <property type="component" value="Unassembled WGS sequence"/>
</dbReference>
<feature type="repeat" description="WD" evidence="3">
    <location>
        <begin position="1166"/>
        <end position="1200"/>
    </location>
</feature>
<feature type="repeat" description="WD" evidence="3">
    <location>
        <begin position="1125"/>
        <end position="1159"/>
    </location>
</feature>
<feature type="repeat" description="WD" evidence="3">
    <location>
        <begin position="675"/>
        <end position="709"/>
    </location>
</feature>
<dbReference type="InterPro" id="IPR049052">
    <property type="entry name" value="nSTAND1"/>
</dbReference>
<feature type="transmembrane region" description="Helical" evidence="4">
    <location>
        <begin position="539"/>
        <end position="561"/>
    </location>
</feature>
<dbReference type="PROSITE" id="PS50082">
    <property type="entry name" value="WD_REPEATS_2"/>
    <property type="match status" value="15"/>
</dbReference>
<feature type="repeat" description="WD" evidence="3">
    <location>
        <begin position="921"/>
        <end position="955"/>
    </location>
</feature>
<dbReference type="PRINTS" id="PR00320">
    <property type="entry name" value="GPROTEINBRPT"/>
</dbReference>
<evidence type="ECO:0000259" key="5">
    <source>
        <dbReference type="Pfam" id="PF20703"/>
    </source>
</evidence>
<protein>
    <recommendedName>
        <fullName evidence="5">Novel STAND NTPase 1 domain-containing protein</fullName>
    </recommendedName>
</protein>
<feature type="repeat" description="WD" evidence="3">
    <location>
        <begin position="962"/>
        <end position="996"/>
    </location>
</feature>
<keyword evidence="1 3" id="KW-0853">WD repeat</keyword>
<feature type="repeat" description="WD" evidence="3">
    <location>
        <begin position="757"/>
        <end position="791"/>
    </location>
</feature>
<dbReference type="InterPro" id="IPR050349">
    <property type="entry name" value="WD_LIS1/nudF_dynein_reg"/>
</dbReference>
<dbReference type="InterPro" id="IPR027417">
    <property type="entry name" value="P-loop_NTPase"/>
</dbReference>
<dbReference type="PROSITE" id="PS00678">
    <property type="entry name" value="WD_REPEATS_1"/>
    <property type="match status" value="14"/>
</dbReference>
<dbReference type="SUPFAM" id="SSF50998">
    <property type="entry name" value="Quinoprotein alcohol dehydrogenase-like"/>
    <property type="match status" value="1"/>
</dbReference>
<name>A0A0V7ZG58_9CYAN</name>
<accession>A0A0V7ZG58</accession>
<dbReference type="InterPro" id="IPR020472">
    <property type="entry name" value="WD40_PAC1"/>
</dbReference>
<dbReference type="InterPro" id="IPR015943">
    <property type="entry name" value="WD40/YVTN_repeat-like_dom_sf"/>
</dbReference>
<dbReference type="InterPro" id="IPR019775">
    <property type="entry name" value="WD40_repeat_CS"/>
</dbReference>
<comment type="caution">
    <text evidence="6">The sequence shown here is derived from an EMBL/GenBank/DDBJ whole genome shotgun (WGS) entry which is preliminary data.</text>
</comment>
<dbReference type="SUPFAM" id="SSF50978">
    <property type="entry name" value="WD40 repeat-like"/>
    <property type="match status" value="1"/>
</dbReference>
<dbReference type="Gene3D" id="3.40.50.300">
    <property type="entry name" value="P-loop containing nucleotide triphosphate hydrolases"/>
    <property type="match status" value="1"/>
</dbReference>
<dbReference type="PANTHER" id="PTHR44129">
    <property type="entry name" value="WD REPEAT-CONTAINING PROTEIN POP1"/>
    <property type="match status" value="1"/>
</dbReference>
<dbReference type="SUPFAM" id="SSF52540">
    <property type="entry name" value="P-loop containing nucleoside triphosphate hydrolases"/>
    <property type="match status" value="1"/>
</dbReference>